<dbReference type="Gene3D" id="1.20.1280.290">
    <property type="match status" value="1"/>
</dbReference>
<feature type="transmembrane region" description="Helical" evidence="5">
    <location>
        <begin position="36"/>
        <end position="53"/>
    </location>
</feature>
<dbReference type="KEGG" id="das:Daes_1048"/>
<evidence type="ECO:0000256" key="1">
    <source>
        <dbReference type="ARBA" id="ARBA00004141"/>
    </source>
</evidence>
<dbReference type="HOGENOM" id="CLU_135915_1_1_7"/>
<gene>
    <name evidence="6" type="ordered locus">Daes_1048</name>
</gene>
<organism evidence="6 7">
    <name type="scientific">Pseudodesulfovibrio aespoeensis (strain ATCC 700646 / DSM 10631 / Aspo-2)</name>
    <name type="common">Desulfovibrio aespoeensis</name>
    <dbReference type="NCBI Taxonomy" id="643562"/>
    <lineage>
        <taxon>Bacteria</taxon>
        <taxon>Pseudomonadati</taxon>
        <taxon>Thermodesulfobacteriota</taxon>
        <taxon>Desulfovibrionia</taxon>
        <taxon>Desulfovibrionales</taxon>
        <taxon>Desulfovibrionaceae</taxon>
    </lineage>
</organism>
<dbReference type="EMBL" id="CP002431">
    <property type="protein sequence ID" value="ADU62064.1"/>
    <property type="molecule type" value="Genomic_DNA"/>
</dbReference>
<reference evidence="7" key="1">
    <citation type="submission" date="2010-12" db="EMBL/GenBank/DDBJ databases">
        <title>Complete sequence of Desulfovibrio aespoeensis Aspo-2.</title>
        <authorList>
            <consortium name="US DOE Joint Genome Institute"/>
            <person name="Lucas S."/>
            <person name="Copeland A."/>
            <person name="Lapidus A."/>
            <person name="Cheng J.-F."/>
            <person name="Goodwin L."/>
            <person name="Pitluck S."/>
            <person name="Chertkov O."/>
            <person name="Misra M."/>
            <person name="Detter J.C."/>
            <person name="Han C."/>
            <person name="Tapia R."/>
            <person name="Land M."/>
            <person name="Hauser L."/>
            <person name="Kyrpides N."/>
            <person name="Ivanova N."/>
            <person name="Ovchinnikova G."/>
            <person name="Pedersen K."/>
            <person name="Jagevall S."/>
            <person name="Hazen T."/>
            <person name="Woyke T."/>
        </authorList>
    </citation>
    <scope>NUCLEOTIDE SEQUENCE [LARGE SCALE GENOMIC DNA]</scope>
    <source>
        <strain evidence="7">ATCC 700646 / DSM 10631 / Aspo-2</strain>
    </source>
</reference>
<proteinExistence type="predicted"/>
<accession>E6VT14</accession>
<dbReference type="GO" id="GO:0016020">
    <property type="term" value="C:membrane"/>
    <property type="evidence" value="ECO:0007669"/>
    <property type="project" value="UniProtKB-SubCell"/>
</dbReference>
<evidence type="ECO:0000256" key="2">
    <source>
        <dbReference type="ARBA" id="ARBA00022692"/>
    </source>
</evidence>
<evidence type="ECO:0000313" key="7">
    <source>
        <dbReference type="Proteomes" id="UP000002191"/>
    </source>
</evidence>
<name>E6VT14_PSEA9</name>
<keyword evidence="2 5" id="KW-0812">Transmembrane</keyword>
<comment type="subcellular location">
    <subcellularLocation>
        <location evidence="1">Membrane</location>
        <topology evidence="1">Multi-pass membrane protein</topology>
    </subcellularLocation>
</comment>
<dbReference type="Proteomes" id="UP000002191">
    <property type="component" value="Chromosome"/>
</dbReference>
<reference evidence="6 7" key="2">
    <citation type="journal article" date="2014" name="Genome Announc.">
        <title>Complete Genome Sequence of the Subsurface, Mesophilic Sulfate-Reducing Bacterium Desulfovibrio aespoeensis Aspo-2.</title>
        <authorList>
            <person name="Pedersen K."/>
            <person name="Bengtsson A."/>
            <person name="Edlund J."/>
            <person name="Rabe L."/>
            <person name="Hazen T."/>
            <person name="Chakraborty R."/>
            <person name="Goodwin L."/>
            <person name="Shapiro N."/>
        </authorList>
    </citation>
    <scope>NUCLEOTIDE SEQUENCE [LARGE SCALE GENOMIC DNA]</scope>
    <source>
        <strain evidence="7">ATCC 700646 / DSM 10631 / Aspo-2</strain>
    </source>
</reference>
<keyword evidence="7" id="KW-1185">Reference proteome</keyword>
<keyword evidence="4 5" id="KW-0472">Membrane</keyword>
<evidence type="ECO:0008006" key="8">
    <source>
        <dbReference type="Google" id="ProtNLM"/>
    </source>
</evidence>
<dbReference type="InterPro" id="IPR006603">
    <property type="entry name" value="PQ-loop_rpt"/>
</dbReference>
<sequence>MEIIGLVAGFCTTASFVPQVVRTWRTRSVADISLRMYLLLCLGVSLWLVYGALVGSVAVLLANSVTLVLAASVLGMKLAFGRKKPAPPPRR</sequence>
<evidence type="ECO:0000256" key="3">
    <source>
        <dbReference type="ARBA" id="ARBA00022989"/>
    </source>
</evidence>
<dbReference type="Pfam" id="PF04193">
    <property type="entry name" value="PQ-loop"/>
    <property type="match status" value="1"/>
</dbReference>
<dbReference type="GO" id="GO:0051119">
    <property type="term" value="F:sugar transmembrane transporter activity"/>
    <property type="evidence" value="ECO:0007669"/>
    <property type="project" value="InterPro"/>
</dbReference>
<protein>
    <recommendedName>
        <fullName evidence="8">MtN3 and saliva related transmembrane protein</fullName>
    </recommendedName>
</protein>
<dbReference type="STRING" id="643562.Daes_1048"/>
<dbReference type="AlphaFoldDB" id="E6VT14"/>
<dbReference type="eggNOG" id="COG4095">
    <property type="taxonomic scope" value="Bacteria"/>
</dbReference>
<dbReference type="InterPro" id="IPR047662">
    <property type="entry name" value="SemiSWEET"/>
</dbReference>
<keyword evidence="3 5" id="KW-1133">Transmembrane helix</keyword>
<evidence type="ECO:0000256" key="4">
    <source>
        <dbReference type="ARBA" id="ARBA00023136"/>
    </source>
</evidence>
<evidence type="ECO:0000313" key="6">
    <source>
        <dbReference type="EMBL" id="ADU62064.1"/>
    </source>
</evidence>
<dbReference type="NCBIfam" id="NF037968">
    <property type="entry name" value="SemiSWEET_2"/>
    <property type="match status" value="1"/>
</dbReference>
<feature type="transmembrane region" description="Helical" evidence="5">
    <location>
        <begin position="59"/>
        <end position="80"/>
    </location>
</feature>
<evidence type="ECO:0000256" key="5">
    <source>
        <dbReference type="SAM" id="Phobius"/>
    </source>
</evidence>